<evidence type="ECO:0000313" key="2">
    <source>
        <dbReference type="EMBL" id="PAS91881.1"/>
    </source>
</evidence>
<reference evidence="1 4" key="1">
    <citation type="submission" date="2016-08" db="EMBL/GenBank/DDBJ databases">
        <title>Candidatus Dactylopiibacterium carminicum genome sequence.</title>
        <authorList>
            <person name="Ramirez-Puebla S.T."/>
            <person name="Ormeno-Orrillo E."/>
            <person name="Vera-Ponce De Leon A."/>
            <person name="Luis L."/>
            <person name="Sanchez-Flores A."/>
            <person name="Monica R."/>
            <person name="Martinez-Romero E."/>
        </authorList>
    </citation>
    <scope>NUCLEOTIDE SEQUENCE [LARGE SCALE GENOMIC DNA]</scope>
    <source>
        <strain evidence="1">END1</strain>
    </source>
</reference>
<gene>
    <name evidence="1" type="ORF">BGI27_14505</name>
    <name evidence="2" type="ORF">CGU29_14125</name>
</gene>
<name>A0A272EP60_9RHOO</name>
<dbReference type="EMBL" id="NMRN01000056">
    <property type="protein sequence ID" value="PAS91881.1"/>
    <property type="molecule type" value="Genomic_DNA"/>
</dbReference>
<dbReference type="OrthoDB" id="5797326at2"/>
<organism evidence="2 3">
    <name type="scientific">Candidatus Dactylopiibacterium carminicum</name>
    <dbReference type="NCBI Taxonomy" id="857335"/>
    <lineage>
        <taxon>Bacteria</taxon>
        <taxon>Pseudomonadati</taxon>
        <taxon>Pseudomonadota</taxon>
        <taxon>Betaproteobacteria</taxon>
        <taxon>Rhodocyclales</taxon>
        <taxon>Rhodocyclaceae</taxon>
        <taxon>Candidatus Dactylopiibacterium</taxon>
    </lineage>
</organism>
<dbReference type="EMBL" id="MDUX01000058">
    <property type="protein sequence ID" value="KAF7598222.1"/>
    <property type="molecule type" value="Genomic_DNA"/>
</dbReference>
<sequence length="128" mass="13428">MAKKKLKKALRKLLKEEAARNAATAGSTAQGYGYGQEADDNATLAPLNAGFLSGLGLPAGFGSRRTEQFLLGALLGAAATYVLSNEEVRSKLVKGAMKLYGSVAGGIEELKEHMADLKAEVEAERTGE</sequence>
<evidence type="ECO:0008006" key="5">
    <source>
        <dbReference type="Google" id="ProtNLM"/>
    </source>
</evidence>
<accession>A0A272EP60</accession>
<keyword evidence="4" id="KW-1185">Reference proteome</keyword>
<comment type="caution">
    <text evidence="2">The sequence shown here is derived from an EMBL/GenBank/DDBJ whole genome shotgun (WGS) entry which is preliminary data.</text>
</comment>
<protein>
    <recommendedName>
        <fullName evidence="5">YtxH domain-containing protein</fullName>
    </recommendedName>
</protein>
<evidence type="ECO:0000313" key="1">
    <source>
        <dbReference type="EMBL" id="KAF7598222.1"/>
    </source>
</evidence>
<evidence type="ECO:0000313" key="4">
    <source>
        <dbReference type="Proteomes" id="UP000623509"/>
    </source>
</evidence>
<dbReference type="AlphaFoldDB" id="A0A272EP60"/>
<proteinExistence type="predicted"/>
<dbReference type="Proteomes" id="UP000216107">
    <property type="component" value="Unassembled WGS sequence"/>
</dbReference>
<evidence type="ECO:0000313" key="3">
    <source>
        <dbReference type="Proteomes" id="UP000216107"/>
    </source>
</evidence>
<reference evidence="2 3" key="2">
    <citation type="submission" date="2017-07" db="EMBL/GenBank/DDBJ databases">
        <title>Candidatus Dactylopiibacterium carminicum, a nitrogen-fixing symbiont of the cochineal insect Dactylopius coccus and Dactylopius opuntiae (Hemiptera: Coccoidea: Dactylopiidae).</title>
        <authorList>
            <person name="Vera A."/>
        </authorList>
    </citation>
    <scope>NUCLEOTIDE SEQUENCE [LARGE SCALE GENOMIC DNA]</scope>
    <source>
        <strain evidence="2 3">NFDCM</strain>
    </source>
</reference>
<dbReference type="RefSeq" id="WP_095525566.1">
    <property type="nucleotide sequence ID" value="NZ_MDUX01000058.1"/>
</dbReference>
<dbReference type="Proteomes" id="UP000623509">
    <property type="component" value="Unassembled WGS sequence"/>
</dbReference>